<reference evidence="4 5" key="1">
    <citation type="journal article" date="2014" name="Nat. Genet.">
        <title>Genome sequence of the hot pepper provides insights into the evolution of pungency in Capsicum species.</title>
        <authorList>
            <person name="Kim S."/>
            <person name="Park M."/>
            <person name="Yeom S.I."/>
            <person name="Kim Y.M."/>
            <person name="Lee J.M."/>
            <person name="Lee H.A."/>
            <person name="Seo E."/>
            <person name="Choi J."/>
            <person name="Cheong K."/>
            <person name="Kim K.T."/>
            <person name="Jung K."/>
            <person name="Lee G.W."/>
            <person name="Oh S.K."/>
            <person name="Bae C."/>
            <person name="Kim S.B."/>
            <person name="Lee H.Y."/>
            <person name="Kim S.Y."/>
            <person name="Kim M.S."/>
            <person name="Kang B.C."/>
            <person name="Jo Y.D."/>
            <person name="Yang H.B."/>
            <person name="Jeong H.J."/>
            <person name="Kang W.H."/>
            <person name="Kwon J.K."/>
            <person name="Shin C."/>
            <person name="Lim J.Y."/>
            <person name="Park J.H."/>
            <person name="Huh J.H."/>
            <person name="Kim J.S."/>
            <person name="Kim B.D."/>
            <person name="Cohen O."/>
            <person name="Paran I."/>
            <person name="Suh M.C."/>
            <person name="Lee S.B."/>
            <person name="Kim Y.K."/>
            <person name="Shin Y."/>
            <person name="Noh S.J."/>
            <person name="Park J."/>
            <person name="Seo Y.S."/>
            <person name="Kwon S.Y."/>
            <person name="Kim H.A."/>
            <person name="Park J.M."/>
            <person name="Kim H.J."/>
            <person name="Choi S.B."/>
            <person name="Bosland P.W."/>
            <person name="Reeves G."/>
            <person name="Jo S.H."/>
            <person name="Lee B.W."/>
            <person name="Cho H.T."/>
            <person name="Choi H.S."/>
            <person name="Lee M.S."/>
            <person name="Yu Y."/>
            <person name="Do Choi Y."/>
            <person name="Park B.S."/>
            <person name="van Deynze A."/>
            <person name="Ashrafi H."/>
            <person name="Hill T."/>
            <person name="Kim W.T."/>
            <person name="Pai H.S."/>
            <person name="Ahn H.K."/>
            <person name="Yeam I."/>
            <person name="Giovannoni J.J."/>
            <person name="Rose J.K."/>
            <person name="Sorensen I."/>
            <person name="Lee S.J."/>
            <person name="Kim R.W."/>
            <person name="Choi I.Y."/>
            <person name="Choi B.S."/>
            <person name="Lim J.S."/>
            <person name="Lee Y.H."/>
            <person name="Choi D."/>
        </authorList>
    </citation>
    <scope>NUCLEOTIDE SEQUENCE [LARGE SCALE GENOMIC DNA]</scope>
    <source>
        <strain evidence="5">cv. CM334</strain>
    </source>
</reference>
<dbReference type="STRING" id="4072.A0A2G3A7W2"/>
<gene>
    <name evidence="4" type="ORF">T459_05462</name>
</gene>
<feature type="compositionally biased region" description="Basic and acidic residues" evidence="2">
    <location>
        <begin position="70"/>
        <end position="84"/>
    </location>
</feature>
<dbReference type="Pfam" id="PF03732">
    <property type="entry name" value="Retrotrans_gag"/>
    <property type="match status" value="1"/>
</dbReference>
<dbReference type="PANTHER" id="PTHR15503:SF22">
    <property type="entry name" value="TRANSPOSON TY3-I GAG POLYPROTEIN"/>
    <property type="match status" value="1"/>
</dbReference>
<evidence type="ECO:0000259" key="3">
    <source>
        <dbReference type="Pfam" id="PF03732"/>
    </source>
</evidence>
<proteinExistence type="predicted"/>
<organism evidence="4 5">
    <name type="scientific">Capsicum annuum</name>
    <name type="common">Capsicum pepper</name>
    <dbReference type="NCBI Taxonomy" id="4072"/>
    <lineage>
        <taxon>Eukaryota</taxon>
        <taxon>Viridiplantae</taxon>
        <taxon>Streptophyta</taxon>
        <taxon>Embryophyta</taxon>
        <taxon>Tracheophyta</taxon>
        <taxon>Spermatophyta</taxon>
        <taxon>Magnoliopsida</taxon>
        <taxon>eudicotyledons</taxon>
        <taxon>Gunneridae</taxon>
        <taxon>Pentapetalae</taxon>
        <taxon>asterids</taxon>
        <taxon>lamiids</taxon>
        <taxon>Solanales</taxon>
        <taxon>Solanaceae</taxon>
        <taxon>Solanoideae</taxon>
        <taxon>Capsiceae</taxon>
        <taxon>Capsicum</taxon>
    </lineage>
</organism>
<dbReference type="CDD" id="cd00303">
    <property type="entry name" value="retropepsin_like"/>
    <property type="match status" value="1"/>
</dbReference>
<keyword evidence="1" id="KW-0175">Coiled coil</keyword>
<reference evidence="4 5" key="2">
    <citation type="journal article" date="2017" name="Genome Biol.">
        <title>New reference genome sequences of hot pepper reveal the massive evolution of plant disease-resistance genes by retroduplication.</title>
        <authorList>
            <person name="Kim S."/>
            <person name="Park J."/>
            <person name="Yeom S.I."/>
            <person name="Kim Y.M."/>
            <person name="Seo E."/>
            <person name="Kim K.T."/>
            <person name="Kim M.S."/>
            <person name="Lee J.M."/>
            <person name="Cheong K."/>
            <person name="Shin H.S."/>
            <person name="Kim S.B."/>
            <person name="Han K."/>
            <person name="Lee J."/>
            <person name="Park M."/>
            <person name="Lee H.A."/>
            <person name="Lee H.Y."/>
            <person name="Lee Y."/>
            <person name="Oh S."/>
            <person name="Lee J.H."/>
            <person name="Choi E."/>
            <person name="Choi E."/>
            <person name="Lee S.E."/>
            <person name="Jeon J."/>
            <person name="Kim H."/>
            <person name="Choi G."/>
            <person name="Song H."/>
            <person name="Lee J."/>
            <person name="Lee S.C."/>
            <person name="Kwon J.K."/>
            <person name="Lee H.Y."/>
            <person name="Koo N."/>
            <person name="Hong Y."/>
            <person name="Kim R.W."/>
            <person name="Kang W.H."/>
            <person name="Huh J.H."/>
            <person name="Kang B.C."/>
            <person name="Yang T.J."/>
            <person name="Lee Y.H."/>
            <person name="Bennetzen J.L."/>
            <person name="Choi D."/>
        </authorList>
    </citation>
    <scope>NUCLEOTIDE SEQUENCE [LARGE SCALE GENOMIC DNA]</scope>
    <source>
        <strain evidence="5">cv. CM334</strain>
    </source>
</reference>
<evidence type="ECO:0000256" key="2">
    <source>
        <dbReference type="SAM" id="MobiDB-lite"/>
    </source>
</evidence>
<feature type="region of interest" description="Disordered" evidence="2">
    <location>
        <begin position="65"/>
        <end position="84"/>
    </location>
</feature>
<keyword evidence="5" id="KW-1185">Reference proteome</keyword>
<name>A0A2G3A7W2_CAPAN</name>
<protein>
    <recommendedName>
        <fullName evidence="3">Retrotransposon gag domain-containing protein</fullName>
    </recommendedName>
</protein>
<dbReference type="Pfam" id="PF08284">
    <property type="entry name" value="RVP_2"/>
    <property type="match status" value="1"/>
</dbReference>
<dbReference type="InterPro" id="IPR021109">
    <property type="entry name" value="Peptidase_aspartic_dom_sf"/>
</dbReference>
<evidence type="ECO:0000313" key="5">
    <source>
        <dbReference type="Proteomes" id="UP000222542"/>
    </source>
</evidence>
<dbReference type="Gramene" id="PHT90349">
    <property type="protein sequence ID" value="PHT90349"/>
    <property type="gene ID" value="T459_05462"/>
</dbReference>
<dbReference type="Proteomes" id="UP000222542">
    <property type="component" value="Unassembled WGS sequence"/>
</dbReference>
<dbReference type="EMBL" id="AYRZ02000002">
    <property type="protein sequence ID" value="PHT90349.1"/>
    <property type="molecule type" value="Genomic_DNA"/>
</dbReference>
<feature type="coiled-coil region" evidence="1">
    <location>
        <begin position="13"/>
        <end position="40"/>
    </location>
</feature>
<comment type="caution">
    <text evidence="4">The sequence shown here is derived from an EMBL/GenBank/DDBJ whole genome shotgun (WGS) entry which is preliminary data.</text>
</comment>
<dbReference type="PANTHER" id="PTHR15503">
    <property type="entry name" value="LDOC1 RELATED"/>
    <property type="match status" value="1"/>
</dbReference>
<dbReference type="Gene3D" id="2.40.70.10">
    <property type="entry name" value="Acid Proteases"/>
    <property type="match status" value="1"/>
</dbReference>
<dbReference type="InterPro" id="IPR032567">
    <property type="entry name" value="RTL1-rel"/>
</dbReference>
<dbReference type="AlphaFoldDB" id="A0A2G3A7W2"/>
<sequence>MVKCVRITGDSITESAAAEMEDLREMMQNLVTEVGNLAGKVSSLERLDSVVMELRQQLVGEGRRNNVPLGHEENHDQEWGIGNKERSPNYGTISQFSNSFNFQHSHFNRWSRMKFLKFSRDDLRSWLFKIEKFFSMENIAPEDKVTIASMQLEGEAIQWHVSFMRYRQYVQATSWKEYVGALVERFKIDFNDPKEEIKKIKQTGSVREYQAAFERILTRVNLSEENAISCYIGGLKTELNIAIKITKPFFLSQAYKSAKMQEAYLFAIRQHSSNSFQVNARKFVDQKYSNSKGILPTPNSITSGFSKRLYLLGVDESEDLNESQIEQDGEVQEEQGDQLELGQLVEHMEISMHALNGSLGFRTLKVTGYHSKMKLHILIDTGSSHNFIDPDLVSKLGCEVKPIKPEVVAAANGSMQVDKMTTITWLLQGAEFCADFLLLPLGSCGVVLGVQWLLTLGGIKLNFRKLPWNYGIKERNIYSEVSAIKY</sequence>
<dbReference type="SUPFAM" id="SSF50630">
    <property type="entry name" value="Acid proteases"/>
    <property type="match status" value="1"/>
</dbReference>
<evidence type="ECO:0000313" key="4">
    <source>
        <dbReference type="EMBL" id="PHT90349.1"/>
    </source>
</evidence>
<dbReference type="InterPro" id="IPR005162">
    <property type="entry name" value="Retrotrans_gag_dom"/>
</dbReference>
<feature type="domain" description="Retrotransposon gag" evidence="3">
    <location>
        <begin position="147"/>
        <end position="236"/>
    </location>
</feature>
<evidence type="ECO:0000256" key="1">
    <source>
        <dbReference type="SAM" id="Coils"/>
    </source>
</evidence>
<accession>A0A2G3A7W2</accession>